<organism evidence="8 9">
    <name type="scientific">Desulfolithobacter dissulfuricans</name>
    <dbReference type="NCBI Taxonomy" id="2795293"/>
    <lineage>
        <taxon>Bacteria</taxon>
        <taxon>Pseudomonadati</taxon>
        <taxon>Thermodesulfobacteriota</taxon>
        <taxon>Desulfobulbia</taxon>
        <taxon>Desulfobulbales</taxon>
        <taxon>Desulfobulbaceae</taxon>
        <taxon>Desulfolithobacter</taxon>
    </lineage>
</organism>
<dbReference type="PANTHER" id="PTHR42792">
    <property type="entry name" value="FLAGELLIN"/>
    <property type="match status" value="1"/>
</dbReference>
<keyword evidence="9" id="KW-1185">Reference proteome</keyword>
<feature type="domain" description="Flagellin N-terminal" evidence="6">
    <location>
        <begin position="5"/>
        <end position="141"/>
    </location>
</feature>
<feature type="domain" description="Flagellin C-terminal" evidence="7">
    <location>
        <begin position="409"/>
        <end position="494"/>
    </location>
</feature>
<feature type="coiled-coil region" evidence="5">
    <location>
        <begin position="430"/>
        <end position="457"/>
    </location>
</feature>
<comment type="similarity">
    <text evidence="1 4">Belongs to the bacterial flagellin family.</text>
</comment>
<protein>
    <recommendedName>
        <fullName evidence="4">Flagellin</fullName>
    </recommendedName>
</protein>
<evidence type="ECO:0000313" key="8">
    <source>
        <dbReference type="EMBL" id="BCO08495.1"/>
    </source>
</evidence>
<dbReference type="Proteomes" id="UP001063350">
    <property type="component" value="Chromosome"/>
</dbReference>
<dbReference type="PRINTS" id="PR00207">
    <property type="entry name" value="FLAGELLIN"/>
</dbReference>
<keyword evidence="3 4" id="KW-0975">Bacterial flagellum</keyword>
<evidence type="ECO:0000313" key="9">
    <source>
        <dbReference type="Proteomes" id="UP001063350"/>
    </source>
</evidence>
<keyword evidence="8" id="KW-0282">Flagellum</keyword>
<evidence type="ECO:0000256" key="1">
    <source>
        <dbReference type="ARBA" id="ARBA00005709"/>
    </source>
</evidence>
<accession>A0A915U9L4</accession>
<evidence type="ECO:0000256" key="5">
    <source>
        <dbReference type="SAM" id="Coils"/>
    </source>
</evidence>
<dbReference type="InterPro" id="IPR001492">
    <property type="entry name" value="Flagellin"/>
</dbReference>
<dbReference type="Pfam" id="PF00700">
    <property type="entry name" value="Flagellin_C"/>
    <property type="match status" value="1"/>
</dbReference>
<keyword evidence="8" id="KW-0969">Cilium</keyword>
<dbReference type="Gene3D" id="2.30.220.10">
    <property type="entry name" value="f41 fragment of flagellin, C-terminal domain"/>
    <property type="match status" value="1"/>
</dbReference>
<evidence type="ECO:0000256" key="2">
    <source>
        <dbReference type="ARBA" id="ARBA00022525"/>
    </source>
</evidence>
<dbReference type="SUPFAM" id="SSF64518">
    <property type="entry name" value="Phase 1 flagellin"/>
    <property type="match status" value="1"/>
</dbReference>
<dbReference type="AlphaFoldDB" id="A0A915U9L4"/>
<evidence type="ECO:0000256" key="4">
    <source>
        <dbReference type="RuleBase" id="RU362073"/>
    </source>
</evidence>
<dbReference type="InterPro" id="IPR001029">
    <property type="entry name" value="Flagellin_N"/>
</dbReference>
<dbReference type="Gene3D" id="2.170.280.10">
    <property type="entry name" value="f41 fragment of flagellin, middle domain"/>
    <property type="match status" value="1"/>
</dbReference>
<dbReference type="InterPro" id="IPR042187">
    <property type="entry name" value="Flagellin_C_sub2"/>
</dbReference>
<dbReference type="KEGG" id="ddu:GF1_08710"/>
<keyword evidence="8" id="KW-0966">Cell projection</keyword>
<comment type="function">
    <text evidence="4">Flagellin is the subunit protein which polymerizes to form the filaments of bacterial flagella.</text>
</comment>
<evidence type="ECO:0000256" key="3">
    <source>
        <dbReference type="ARBA" id="ARBA00023143"/>
    </source>
</evidence>
<dbReference type="GO" id="GO:0005198">
    <property type="term" value="F:structural molecule activity"/>
    <property type="evidence" value="ECO:0007669"/>
    <property type="project" value="UniProtKB-UniRule"/>
</dbReference>
<evidence type="ECO:0000259" key="7">
    <source>
        <dbReference type="Pfam" id="PF00700"/>
    </source>
</evidence>
<dbReference type="InterPro" id="IPR010810">
    <property type="entry name" value="Flagellin_hook_IN_motif"/>
</dbReference>
<feature type="coiled-coil region" evidence="5">
    <location>
        <begin position="102"/>
        <end position="129"/>
    </location>
</feature>
<dbReference type="Pfam" id="PF00669">
    <property type="entry name" value="Flagellin_N"/>
    <property type="match status" value="1"/>
</dbReference>
<gene>
    <name evidence="8" type="primary">fliC_2</name>
    <name evidence="8" type="ORF">GF1_08710</name>
</gene>
<keyword evidence="2 4" id="KW-0964">Secreted</keyword>
<dbReference type="InterPro" id="IPR046358">
    <property type="entry name" value="Flagellin_C"/>
</dbReference>
<keyword evidence="5" id="KW-0175">Coiled coil</keyword>
<dbReference type="GO" id="GO:0005576">
    <property type="term" value="C:extracellular region"/>
    <property type="evidence" value="ECO:0007669"/>
    <property type="project" value="UniProtKB-SubCell"/>
</dbReference>
<dbReference type="Gene3D" id="1.20.1330.10">
    <property type="entry name" value="f41 fragment of flagellin, N-terminal domain"/>
    <property type="match status" value="1"/>
</dbReference>
<dbReference type="RefSeq" id="WP_267928401.1">
    <property type="nucleotide sequence ID" value="NZ_AP024233.1"/>
</dbReference>
<dbReference type="Pfam" id="PF07196">
    <property type="entry name" value="Flagellin_IN"/>
    <property type="match status" value="2"/>
</dbReference>
<reference evidence="8" key="1">
    <citation type="submission" date="2020-12" db="EMBL/GenBank/DDBJ databases">
        <title>Desulfobium dissulfuricans gen. nov., sp. nov., a novel mesophilic, sulfate-reducing bacterium isolated from a deep-sea hydrothermal vent.</title>
        <authorList>
            <person name="Hashimoto Y."/>
            <person name="Tame A."/>
            <person name="Sawayama S."/>
            <person name="Miyazaki J."/>
            <person name="Takai K."/>
            <person name="Nakagawa S."/>
        </authorList>
    </citation>
    <scope>NUCLEOTIDE SEQUENCE</scope>
    <source>
        <strain evidence="8">GF1</strain>
    </source>
</reference>
<sequence>MALTINTNVASLNAQRNLSKTQLDLSRSMERLSSGLRINSAKDDAAGLAISDRMTAQIRGLNQAARNANDGISLAQTAEGAMQESTNILQRMRELAVQAANATNSAADRAALQAEVNQLKTEMNRIANSTTFNGLNILDGTFVSQQFQVGPNANETIGVSIQSMAADDLGRYAFDANNTTANEGTGTPSTAATAAPSNNTIAAQTLTINGSKGNSTVSILDGDTAYTIANKITDAAAETGVTATARTEATLSGLSDAGQVSLTIGSGGNTATVNASVTTGDLSELATVINAQSGTTGVTATVSGGTITLVQAEGKDIVLEDFTHTTSSATITVTGASGNTTDLTTGGDDSTRVSGTIEFSSPDAYTVSSNIAASSGSILNQAADTTEIPPMEEVTQVDISTVTSANDAIKIIDAALDKIDAQRGDLGALQNRFESTIANLQNVAENLTAARSRIRDADIAQETSEMTKANILQQAGVSILTQANQTPQLALQLLQG</sequence>
<dbReference type="EMBL" id="AP024233">
    <property type="protein sequence ID" value="BCO08495.1"/>
    <property type="molecule type" value="Genomic_DNA"/>
</dbReference>
<comment type="subcellular location">
    <subcellularLocation>
        <location evidence="4">Secreted</location>
    </subcellularLocation>
    <subcellularLocation>
        <location evidence="4">Bacterial flagellum</location>
    </subcellularLocation>
</comment>
<dbReference type="Gene3D" id="6.10.10.10">
    <property type="entry name" value="Flagellar export chaperone, C-terminal domain"/>
    <property type="match status" value="1"/>
</dbReference>
<dbReference type="GO" id="GO:0009288">
    <property type="term" value="C:bacterial-type flagellum"/>
    <property type="evidence" value="ECO:0007669"/>
    <property type="project" value="UniProtKB-SubCell"/>
</dbReference>
<evidence type="ECO:0000259" key="6">
    <source>
        <dbReference type="Pfam" id="PF00669"/>
    </source>
</evidence>
<name>A0A915U9L4_9BACT</name>
<dbReference type="PANTHER" id="PTHR42792:SF2">
    <property type="entry name" value="FLAGELLIN"/>
    <property type="match status" value="1"/>
</dbReference>
<proteinExistence type="inferred from homology"/>